<keyword evidence="2" id="KW-1185">Reference proteome</keyword>
<reference evidence="1 2" key="1">
    <citation type="submission" date="2013-11" db="EMBL/GenBank/DDBJ databases">
        <title>Genome sequencing of Stegodyphus mimosarum.</title>
        <authorList>
            <person name="Bechsgaard J."/>
        </authorList>
    </citation>
    <scope>NUCLEOTIDE SEQUENCE [LARGE SCALE GENOMIC DNA]</scope>
</reference>
<dbReference type="AlphaFoldDB" id="A0A087TYW2"/>
<dbReference type="Proteomes" id="UP000054359">
    <property type="component" value="Unassembled WGS sequence"/>
</dbReference>
<organism evidence="1 2">
    <name type="scientific">Stegodyphus mimosarum</name>
    <name type="common">African social velvet spider</name>
    <dbReference type="NCBI Taxonomy" id="407821"/>
    <lineage>
        <taxon>Eukaryota</taxon>
        <taxon>Metazoa</taxon>
        <taxon>Ecdysozoa</taxon>
        <taxon>Arthropoda</taxon>
        <taxon>Chelicerata</taxon>
        <taxon>Arachnida</taxon>
        <taxon>Araneae</taxon>
        <taxon>Araneomorphae</taxon>
        <taxon>Entelegynae</taxon>
        <taxon>Eresoidea</taxon>
        <taxon>Eresidae</taxon>
        <taxon>Stegodyphus</taxon>
    </lineage>
</organism>
<name>A0A087TYW2_STEMI</name>
<feature type="non-terminal residue" evidence="1">
    <location>
        <position position="49"/>
    </location>
</feature>
<protein>
    <submittedName>
        <fullName evidence="1">Uncharacterized protein</fullName>
    </submittedName>
</protein>
<dbReference type="EMBL" id="KK117374">
    <property type="protein sequence ID" value="KFM70301.1"/>
    <property type="molecule type" value="Genomic_DNA"/>
</dbReference>
<accession>A0A087TYW2</accession>
<proteinExistence type="predicted"/>
<sequence>MTRSHKEATNCIQKFVIFYHKDGNSIRGIAKLVNLSHPTVQYGWCSKMV</sequence>
<evidence type="ECO:0000313" key="1">
    <source>
        <dbReference type="EMBL" id="KFM70301.1"/>
    </source>
</evidence>
<evidence type="ECO:0000313" key="2">
    <source>
        <dbReference type="Proteomes" id="UP000054359"/>
    </source>
</evidence>
<gene>
    <name evidence="1" type="ORF">X975_11248</name>
</gene>